<feature type="repeat" description="PPR" evidence="1">
    <location>
        <begin position="38"/>
        <end position="72"/>
    </location>
</feature>
<comment type="caution">
    <text evidence="2">The sequence shown here is derived from an EMBL/GenBank/DDBJ whole genome shotgun (WGS) entry which is preliminary data.</text>
</comment>
<dbReference type="InterPro" id="IPR002885">
    <property type="entry name" value="PPR_rpt"/>
</dbReference>
<dbReference type="AlphaFoldDB" id="A0A922G9L2"/>
<organism evidence="2 3">
    <name type="scientific">Carya illinoinensis</name>
    <name type="common">Pecan</name>
    <dbReference type="NCBI Taxonomy" id="32201"/>
    <lineage>
        <taxon>Eukaryota</taxon>
        <taxon>Viridiplantae</taxon>
        <taxon>Streptophyta</taxon>
        <taxon>Embryophyta</taxon>
        <taxon>Tracheophyta</taxon>
        <taxon>Spermatophyta</taxon>
        <taxon>Magnoliopsida</taxon>
        <taxon>eudicotyledons</taxon>
        <taxon>Gunneridae</taxon>
        <taxon>Pentapetalae</taxon>
        <taxon>rosids</taxon>
        <taxon>fabids</taxon>
        <taxon>Fagales</taxon>
        <taxon>Juglandaceae</taxon>
        <taxon>Carya</taxon>
    </lineage>
</organism>
<dbReference type="PROSITE" id="PS51375">
    <property type="entry name" value="PPR"/>
    <property type="match status" value="1"/>
</dbReference>
<proteinExistence type="predicted"/>
<protein>
    <recommendedName>
        <fullName evidence="4">Pentatricopeptide repeat-containing protein</fullName>
    </recommendedName>
</protein>
<dbReference type="Pfam" id="PF13041">
    <property type="entry name" value="PPR_2"/>
    <property type="match status" value="1"/>
</dbReference>
<evidence type="ECO:0008006" key="4">
    <source>
        <dbReference type="Google" id="ProtNLM"/>
    </source>
</evidence>
<reference evidence="2" key="1">
    <citation type="submission" date="2021-01" db="EMBL/GenBank/DDBJ databases">
        <authorList>
            <person name="Lovell J.T."/>
            <person name="Bentley N."/>
            <person name="Bhattarai G."/>
            <person name="Jenkins J.W."/>
            <person name="Sreedasyam A."/>
            <person name="Alarcon Y."/>
            <person name="Bock C."/>
            <person name="Boston L."/>
            <person name="Carlson J."/>
            <person name="Cervantes K."/>
            <person name="Clermont K."/>
            <person name="Krom N."/>
            <person name="Kubenka K."/>
            <person name="Mamidi S."/>
            <person name="Mattison C."/>
            <person name="Monteros M."/>
            <person name="Pisani C."/>
            <person name="Plott C."/>
            <person name="Rajasekar S."/>
            <person name="Rhein H.S."/>
            <person name="Rohla C."/>
            <person name="Song M."/>
            <person name="Hilaire R.S."/>
            <person name="Shu S."/>
            <person name="Wells L."/>
            <person name="Wang X."/>
            <person name="Webber J."/>
            <person name="Heerema R.J."/>
            <person name="Klein P."/>
            <person name="Conner P."/>
            <person name="Grauke L."/>
            <person name="Grimwood J."/>
            <person name="Schmutz J."/>
            <person name="Randall J.J."/>
        </authorList>
    </citation>
    <scope>NUCLEOTIDE SEQUENCE</scope>
    <source>
        <tissue evidence="2">Leaf</tissue>
    </source>
</reference>
<name>A0A922G9L2_CARIL</name>
<dbReference type="NCBIfam" id="TIGR00756">
    <property type="entry name" value="PPR"/>
    <property type="match status" value="1"/>
</dbReference>
<sequence length="88" mass="9899">MLKCPSSPPATVAVVCLFQVHCTLQLFDKLCEKRLGESVIIYGALIDGLCKTNEIGRALYMHRRMVKAECKVNELTYDMIIDAQMGVY</sequence>
<dbReference type="EMBL" id="CM031825">
    <property type="protein sequence ID" value="KAG6733305.1"/>
    <property type="molecule type" value="Genomic_DNA"/>
</dbReference>
<evidence type="ECO:0000313" key="3">
    <source>
        <dbReference type="Proteomes" id="UP000811246"/>
    </source>
</evidence>
<dbReference type="Proteomes" id="UP000811246">
    <property type="component" value="Chromosome 1"/>
</dbReference>
<gene>
    <name evidence="2" type="ORF">I3842_01G219900</name>
</gene>
<evidence type="ECO:0000313" key="2">
    <source>
        <dbReference type="EMBL" id="KAG6733305.1"/>
    </source>
</evidence>
<evidence type="ECO:0000256" key="1">
    <source>
        <dbReference type="PROSITE-ProRule" id="PRU00708"/>
    </source>
</evidence>
<accession>A0A922G9L2</accession>